<sequence length="160" mass="18522">MAPRYMLRNLPISDPNVPDKGNVRLILVEPKDRPAKYTRIHKPSALLLHYHYGAMAVKKWGHESNILSDVTYRPNIPRPPKRPLFTMHVRHVAIDKYADTHGAGDAAVDEVGGKSFEDMDEDERMLFFWSNTRAARERREAAAEDFSVRMRHWAETVETR</sequence>
<accession>A0A1C7LMP3</accession>
<name>A0A1C7LMP3_GRIFR</name>
<evidence type="ECO:0000313" key="1">
    <source>
        <dbReference type="EMBL" id="OBZ65870.1"/>
    </source>
</evidence>
<reference evidence="1 2" key="1">
    <citation type="submission" date="2016-03" db="EMBL/GenBank/DDBJ databases">
        <title>Whole genome sequencing of Grifola frondosa 9006-11.</title>
        <authorList>
            <person name="Min B."/>
            <person name="Park H."/>
            <person name="Kim J.-G."/>
            <person name="Cho H."/>
            <person name="Oh Y.-L."/>
            <person name="Kong W.-S."/>
            <person name="Choi I.-G."/>
        </authorList>
    </citation>
    <scope>NUCLEOTIDE SEQUENCE [LARGE SCALE GENOMIC DNA]</scope>
    <source>
        <strain evidence="1 2">9006-11</strain>
    </source>
</reference>
<evidence type="ECO:0000313" key="2">
    <source>
        <dbReference type="Proteomes" id="UP000092993"/>
    </source>
</evidence>
<dbReference type="EMBL" id="LUGG01000038">
    <property type="protein sequence ID" value="OBZ65870.1"/>
    <property type="molecule type" value="Genomic_DNA"/>
</dbReference>
<dbReference type="AlphaFoldDB" id="A0A1C7LMP3"/>
<comment type="caution">
    <text evidence="1">The sequence shown here is derived from an EMBL/GenBank/DDBJ whole genome shotgun (WGS) entry which is preliminary data.</text>
</comment>
<keyword evidence="2" id="KW-1185">Reference proteome</keyword>
<dbReference type="Proteomes" id="UP000092993">
    <property type="component" value="Unassembled WGS sequence"/>
</dbReference>
<proteinExistence type="predicted"/>
<organism evidence="1 2">
    <name type="scientific">Grifola frondosa</name>
    <name type="common">Maitake</name>
    <name type="synonym">Polyporus frondosus</name>
    <dbReference type="NCBI Taxonomy" id="5627"/>
    <lineage>
        <taxon>Eukaryota</taxon>
        <taxon>Fungi</taxon>
        <taxon>Dikarya</taxon>
        <taxon>Basidiomycota</taxon>
        <taxon>Agaricomycotina</taxon>
        <taxon>Agaricomycetes</taxon>
        <taxon>Polyporales</taxon>
        <taxon>Grifolaceae</taxon>
        <taxon>Grifola</taxon>
    </lineage>
</organism>
<protein>
    <submittedName>
        <fullName evidence="1">Uncharacterized protein</fullName>
    </submittedName>
</protein>
<gene>
    <name evidence="1" type="ORF">A0H81_14071</name>
</gene>
<dbReference type="OrthoDB" id="3267100at2759"/>